<dbReference type="Gene3D" id="2.60.40.10">
    <property type="entry name" value="Immunoglobulins"/>
    <property type="match status" value="1"/>
</dbReference>
<organism evidence="4 5">
    <name type="scientific">Acipenser oxyrinchus oxyrinchus</name>
    <dbReference type="NCBI Taxonomy" id="40147"/>
    <lineage>
        <taxon>Eukaryota</taxon>
        <taxon>Metazoa</taxon>
        <taxon>Chordata</taxon>
        <taxon>Craniata</taxon>
        <taxon>Vertebrata</taxon>
        <taxon>Euteleostomi</taxon>
        <taxon>Actinopterygii</taxon>
        <taxon>Chondrostei</taxon>
        <taxon>Acipenseriformes</taxon>
        <taxon>Acipenseridae</taxon>
        <taxon>Acipenser</taxon>
    </lineage>
</organism>
<dbReference type="GO" id="GO:0030183">
    <property type="term" value="P:B cell differentiation"/>
    <property type="evidence" value="ECO:0007669"/>
    <property type="project" value="TreeGrafter"/>
</dbReference>
<dbReference type="PROSITE" id="PS50835">
    <property type="entry name" value="IG_LIKE"/>
    <property type="match status" value="1"/>
</dbReference>
<feature type="domain" description="Ig-like" evidence="3">
    <location>
        <begin position="23"/>
        <end position="126"/>
    </location>
</feature>
<reference evidence="4" key="1">
    <citation type="submission" date="2022-02" db="EMBL/GenBank/DDBJ databases">
        <title>Atlantic sturgeon de novo genome assembly.</title>
        <authorList>
            <person name="Stock M."/>
            <person name="Klopp C."/>
            <person name="Guiguen Y."/>
            <person name="Cabau C."/>
            <person name="Parinello H."/>
            <person name="Santidrian Yebra-Pimentel E."/>
            <person name="Kuhl H."/>
            <person name="Dirks R.P."/>
            <person name="Guessner J."/>
            <person name="Wuertz S."/>
            <person name="Du K."/>
            <person name="Schartl M."/>
        </authorList>
    </citation>
    <scope>NUCLEOTIDE SEQUENCE</scope>
    <source>
        <strain evidence="4">STURGEONOMICS-FGT-2020</strain>
        <tissue evidence="4">Whole blood</tissue>
    </source>
</reference>
<dbReference type="InterPro" id="IPR003599">
    <property type="entry name" value="Ig_sub"/>
</dbReference>
<sequence length="193" mass="21285">MNLIAVLWFFTLIAGYIAVEAGVTVLQLPYFLRVTEGLPASLHCAVSSDTEQPPRRYLWYRVPAAAERFNASGTMPFSSHVSGTESRGWDRSAVGEGAWLRIQETKLSDAGLFYCVVERSNGETVFGNGTQIRVEVNRCLNSPVAILTGAKIFLILVVTIELCALAVCRKKKLPPLRHQNNSNRTISIVTCLL</sequence>
<comment type="caution">
    <text evidence="4">The sequence shown here is derived from an EMBL/GenBank/DDBJ whole genome shotgun (WGS) entry which is preliminary data.</text>
</comment>
<dbReference type="SMART" id="SM00409">
    <property type="entry name" value="IG"/>
    <property type="match status" value="1"/>
</dbReference>
<keyword evidence="2" id="KW-1133">Transmembrane helix</keyword>
<dbReference type="GO" id="GO:0019815">
    <property type="term" value="C:B cell receptor complex"/>
    <property type="evidence" value="ECO:0007669"/>
    <property type="project" value="TreeGrafter"/>
</dbReference>
<dbReference type="EMBL" id="JAGXEW010000032">
    <property type="protein sequence ID" value="KAK1155243.1"/>
    <property type="molecule type" value="Genomic_DNA"/>
</dbReference>
<dbReference type="InterPro" id="IPR007110">
    <property type="entry name" value="Ig-like_dom"/>
</dbReference>
<keyword evidence="2" id="KW-0812">Transmembrane</keyword>
<dbReference type="CDD" id="cd00099">
    <property type="entry name" value="IgV"/>
    <property type="match status" value="1"/>
</dbReference>
<protein>
    <recommendedName>
        <fullName evidence="3">Ig-like domain-containing protein</fullName>
    </recommendedName>
</protein>
<dbReference type="GO" id="GO:0050853">
    <property type="term" value="P:B cell receptor signaling pathway"/>
    <property type="evidence" value="ECO:0007669"/>
    <property type="project" value="TreeGrafter"/>
</dbReference>
<keyword evidence="1" id="KW-0393">Immunoglobulin domain</keyword>
<evidence type="ECO:0000256" key="2">
    <source>
        <dbReference type="SAM" id="Phobius"/>
    </source>
</evidence>
<dbReference type="InterPro" id="IPR013106">
    <property type="entry name" value="Ig_V-set"/>
</dbReference>
<dbReference type="AlphaFoldDB" id="A0AAD8CPF4"/>
<dbReference type="InterPro" id="IPR036179">
    <property type="entry name" value="Ig-like_dom_sf"/>
</dbReference>
<gene>
    <name evidence="4" type="ORF">AOXY_G27666</name>
</gene>
<dbReference type="PANTHER" id="PTHR14334">
    <property type="entry name" value="B-CELL ANTIGEN RECEPTOR COMPLEX-ASSOCIATED PROTEIN"/>
    <property type="match status" value="1"/>
</dbReference>
<evidence type="ECO:0000256" key="1">
    <source>
        <dbReference type="ARBA" id="ARBA00023319"/>
    </source>
</evidence>
<keyword evidence="2" id="KW-0472">Membrane</keyword>
<dbReference type="Proteomes" id="UP001230051">
    <property type="component" value="Unassembled WGS sequence"/>
</dbReference>
<accession>A0AAD8CPF4</accession>
<evidence type="ECO:0000313" key="4">
    <source>
        <dbReference type="EMBL" id="KAK1155243.1"/>
    </source>
</evidence>
<dbReference type="GO" id="GO:0009897">
    <property type="term" value="C:external side of plasma membrane"/>
    <property type="evidence" value="ECO:0007669"/>
    <property type="project" value="TreeGrafter"/>
</dbReference>
<dbReference type="InterPro" id="IPR013783">
    <property type="entry name" value="Ig-like_fold"/>
</dbReference>
<name>A0AAD8CPF4_ACIOX</name>
<evidence type="ECO:0000313" key="5">
    <source>
        <dbReference type="Proteomes" id="UP001230051"/>
    </source>
</evidence>
<feature type="transmembrane region" description="Helical" evidence="2">
    <location>
        <begin position="144"/>
        <end position="168"/>
    </location>
</feature>
<dbReference type="SUPFAM" id="SSF48726">
    <property type="entry name" value="Immunoglobulin"/>
    <property type="match status" value="1"/>
</dbReference>
<dbReference type="Pfam" id="PF07686">
    <property type="entry name" value="V-set"/>
    <property type="match status" value="1"/>
</dbReference>
<proteinExistence type="predicted"/>
<keyword evidence="5" id="KW-1185">Reference proteome</keyword>
<evidence type="ECO:0000259" key="3">
    <source>
        <dbReference type="PROSITE" id="PS50835"/>
    </source>
</evidence>